<evidence type="ECO:0000313" key="2">
    <source>
        <dbReference type="EMBL" id="TFZ83619.1"/>
    </source>
</evidence>
<dbReference type="PANTHER" id="PTHR11608:SF0">
    <property type="entry name" value="BIFUNCTIONAL PROTEIN PYRR"/>
    <property type="match status" value="1"/>
</dbReference>
<dbReference type="EC" id="2.4.2.9" evidence="2"/>
<proteinExistence type="predicted"/>
<organism evidence="2 3">
    <name type="scientific">Candidatus Macondimonas diazotrophica</name>
    <dbReference type="NCBI Taxonomy" id="2305248"/>
    <lineage>
        <taxon>Bacteria</taxon>
        <taxon>Pseudomonadati</taxon>
        <taxon>Pseudomonadota</taxon>
        <taxon>Gammaproteobacteria</taxon>
        <taxon>Chromatiales</taxon>
        <taxon>Ectothiorhodospiraceae</taxon>
        <taxon>Candidatus Macondimonas</taxon>
    </lineage>
</organism>
<gene>
    <name evidence="2" type="primary">pyrR</name>
    <name evidence="2" type="ORF">E4680_03740</name>
</gene>
<dbReference type="EMBL" id="SRIO01000003">
    <property type="protein sequence ID" value="TFZ83619.1"/>
    <property type="molecule type" value="Genomic_DNA"/>
</dbReference>
<dbReference type="OrthoDB" id="9802227at2"/>
<reference evidence="2 3" key="1">
    <citation type="journal article" date="2019" name="ISME J.">
        <title>Candidatus Macondimonas diazotrophica, a novel gammaproteobacterial genus dominating crude-oil-contaminated coastal sediments.</title>
        <authorList>
            <person name="Karthikeyan S."/>
            <person name="Konstantinidis K."/>
        </authorList>
    </citation>
    <scope>NUCLEOTIDE SEQUENCE [LARGE SCALE GENOMIC DNA]</scope>
    <source>
        <strain evidence="2 3">KTK01</strain>
    </source>
</reference>
<sequence length="183" mass="19814">MILWDTPRVQAHIDALSNAIAARYAAATEPPLLVGIHTGGAWLAQALHQRLKETLSLDEPAGSVDVSFYRDDLARSGVPAQARPSQVSTSVDGREIVLVDDVLYTGRTVRAAMNELFDYGRPAGIRLAVLVTRNGRQLPIAPDFPAEMLSLEADERIKLAGPDPLQLHLLRSSPSAHDATDYA</sequence>
<dbReference type="AlphaFoldDB" id="A0A4Z0FC92"/>
<dbReference type="Proteomes" id="UP000297890">
    <property type="component" value="Unassembled WGS sequence"/>
</dbReference>
<feature type="domain" description="Phosphoribosyltransferase" evidence="1">
    <location>
        <begin position="7"/>
        <end position="140"/>
    </location>
</feature>
<protein>
    <submittedName>
        <fullName evidence="2">Bifunctional pyr operon transcriptional regulator/uracil phosphoribosyltransferase PyrR</fullName>
        <ecNumber evidence="2">2.4.2.9</ecNumber>
    </submittedName>
</protein>
<comment type="caution">
    <text evidence="2">The sequence shown here is derived from an EMBL/GenBank/DDBJ whole genome shotgun (WGS) entry which is preliminary data.</text>
</comment>
<dbReference type="GO" id="GO:0004845">
    <property type="term" value="F:uracil phosphoribosyltransferase activity"/>
    <property type="evidence" value="ECO:0007669"/>
    <property type="project" value="UniProtKB-EC"/>
</dbReference>
<dbReference type="NCBIfam" id="NF003545">
    <property type="entry name" value="PRK05205.1-1"/>
    <property type="match status" value="1"/>
</dbReference>
<dbReference type="PANTHER" id="PTHR11608">
    <property type="entry name" value="BIFUNCTIONAL PROTEIN PYRR"/>
    <property type="match status" value="1"/>
</dbReference>
<evidence type="ECO:0000313" key="3">
    <source>
        <dbReference type="Proteomes" id="UP000297890"/>
    </source>
</evidence>
<dbReference type="InterPro" id="IPR000836">
    <property type="entry name" value="PRTase_dom"/>
</dbReference>
<keyword evidence="3" id="KW-1185">Reference proteome</keyword>
<evidence type="ECO:0000259" key="1">
    <source>
        <dbReference type="Pfam" id="PF00156"/>
    </source>
</evidence>
<dbReference type="CDD" id="cd06223">
    <property type="entry name" value="PRTases_typeI"/>
    <property type="match status" value="1"/>
</dbReference>
<name>A0A4Z0FC92_9GAMM</name>
<dbReference type="InterPro" id="IPR029057">
    <property type="entry name" value="PRTase-like"/>
</dbReference>
<accession>A0A4Z0FC92</accession>
<dbReference type="Pfam" id="PF00156">
    <property type="entry name" value="Pribosyltran"/>
    <property type="match status" value="1"/>
</dbReference>
<dbReference type="SUPFAM" id="SSF53271">
    <property type="entry name" value="PRTase-like"/>
    <property type="match status" value="1"/>
</dbReference>
<dbReference type="RefSeq" id="WP_135281036.1">
    <property type="nucleotide sequence ID" value="NZ_SRIO01000003.1"/>
</dbReference>
<keyword evidence="2" id="KW-0808">Transferase</keyword>
<dbReference type="InterPro" id="IPR050137">
    <property type="entry name" value="PyrR_bifunctional"/>
</dbReference>
<keyword evidence="2" id="KW-0328">Glycosyltransferase</keyword>
<dbReference type="Gene3D" id="3.40.50.2020">
    <property type="match status" value="1"/>
</dbReference>